<name>A0A061AK01_9MOLU</name>
<dbReference type="PANTHER" id="PTHR17490">
    <property type="entry name" value="SUA5"/>
    <property type="match status" value="1"/>
</dbReference>
<keyword evidence="4" id="KW-0963">Cytoplasm</keyword>
<evidence type="ECO:0000256" key="4">
    <source>
        <dbReference type="ARBA" id="ARBA00022490"/>
    </source>
</evidence>
<dbReference type="InterPro" id="IPR017945">
    <property type="entry name" value="DHBP_synth_RibB-like_a/b_dom"/>
</dbReference>
<comment type="catalytic activity">
    <reaction evidence="11">
        <text>L-threonine + hydrogencarbonate + ATP = L-threonylcarbamoyladenylate + diphosphate + H2O</text>
        <dbReference type="Rhea" id="RHEA:36407"/>
        <dbReference type="ChEBI" id="CHEBI:15377"/>
        <dbReference type="ChEBI" id="CHEBI:17544"/>
        <dbReference type="ChEBI" id="CHEBI:30616"/>
        <dbReference type="ChEBI" id="CHEBI:33019"/>
        <dbReference type="ChEBI" id="CHEBI:57926"/>
        <dbReference type="ChEBI" id="CHEBI:73682"/>
        <dbReference type="EC" id="2.7.7.87"/>
    </reaction>
</comment>
<dbReference type="GO" id="GO:0008033">
    <property type="term" value="P:tRNA processing"/>
    <property type="evidence" value="ECO:0007669"/>
    <property type="project" value="UniProtKB-KW"/>
</dbReference>
<keyword evidence="9" id="KW-0067">ATP-binding</keyword>
<evidence type="ECO:0000256" key="9">
    <source>
        <dbReference type="ARBA" id="ARBA00022840"/>
    </source>
</evidence>
<dbReference type="GO" id="GO:0061710">
    <property type="term" value="F:L-threonylcarbamoyladenylate synthase"/>
    <property type="evidence" value="ECO:0007669"/>
    <property type="project" value="UniProtKB-EC"/>
</dbReference>
<evidence type="ECO:0000256" key="8">
    <source>
        <dbReference type="ARBA" id="ARBA00022741"/>
    </source>
</evidence>
<dbReference type="KEGG" id="aoc:Aocu_12640"/>
<evidence type="ECO:0000256" key="2">
    <source>
        <dbReference type="ARBA" id="ARBA00007663"/>
    </source>
</evidence>
<protein>
    <recommendedName>
        <fullName evidence="10">L-threonylcarbamoyladenylate synthase</fullName>
        <ecNumber evidence="3">2.7.7.87</ecNumber>
    </recommendedName>
    <alternativeName>
        <fullName evidence="10">L-threonylcarbamoyladenylate synthase</fullName>
    </alternativeName>
</protein>
<dbReference type="EC" id="2.7.7.87" evidence="3"/>
<dbReference type="STRING" id="35623.Aocu_12640"/>
<evidence type="ECO:0000256" key="5">
    <source>
        <dbReference type="ARBA" id="ARBA00022679"/>
    </source>
</evidence>
<evidence type="ECO:0000256" key="10">
    <source>
        <dbReference type="ARBA" id="ARBA00029774"/>
    </source>
</evidence>
<keyword evidence="6" id="KW-0819">tRNA processing</keyword>
<dbReference type="InParanoid" id="A0A061AK01"/>
<sequence>MNVIIFPTDTVYGMGTSYKNKVGIKRIYEIKGRDFNKPLAILISDLDQIKEDAYIHESAYKLASKFWPGGLTMILKSKEAYALESGEKTIAVRVPNHPTAINLIHQYGPLKTTSVNYSNEAPMNDYESIVKVFGNQVDKVYVNHEKISTVSSTVLDLTQEEPAIIRLGEITLDDIQQVLRK</sequence>
<evidence type="ECO:0000256" key="7">
    <source>
        <dbReference type="ARBA" id="ARBA00022695"/>
    </source>
</evidence>
<dbReference type="OrthoDB" id="397661at2"/>
<dbReference type="Gene3D" id="3.90.870.10">
    <property type="entry name" value="DHBP synthase"/>
    <property type="match status" value="1"/>
</dbReference>
<dbReference type="FunCoup" id="A0A061AK01">
    <property type="interactions" value="245"/>
</dbReference>
<dbReference type="EMBL" id="LK028559">
    <property type="protein sequence ID" value="CDR31337.1"/>
    <property type="molecule type" value="Genomic_DNA"/>
</dbReference>
<dbReference type="InterPro" id="IPR050156">
    <property type="entry name" value="TC-AMP_synthase_SUA5"/>
</dbReference>
<proteinExistence type="inferred from homology"/>
<dbReference type="GO" id="GO:0006450">
    <property type="term" value="P:regulation of translational fidelity"/>
    <property type="evidence" value="ECO:0007669"/>
    <property type="project" value="TreeGrafter"/>
</dbReference>
<evidence type="ECO:0000313" key="13">
    <source>
        <dbReference type="EMBL" id="CDR31337.1"/>
    </source>
</evidence>
<dbReference type="Proteomes" id="UP000032434">
    <property type="component" value="Chromosome 1"/>
</dbReference>
<dbReference type="InterPro" id="IPR006070">
    <property type="entry name" value="Sua5-like_dom"/>
</dbReference>
<dbReference type="GO" id="GO:0005737">
    <property type="term" value="C:cytoplasm"/>
    <property type="evidence" value="ECO:0007669"/>
    <property type="project" value="UniProtKB-SubCell"/>
</dbReference>
<dbReference type="HOGENOM" id="CLU_031397_3_2_14"/>
<keyword evidence="8" id="KW-0547">Nucleotide-binding</keyword>
<comment type="subcellular location">
    <subcellularLocation>
        <location evidence="1">Cytoplasm</location>
    </subcellularLocation>
</comment>
<gene>
    <name evidence="13" type="ORF">Aocu_12640</name>
</gene>
<evidence type="ECO:0000256" key="11">
    <source>
        <dbReference type="ARBA" id="ARBA00048366"/>
    </source>
</evidence>
<dbReference type="RefSeq" id="WP_045749765.1">
    <property type="nucleotide sequence ID" value="NZ_FUZK01000001.1"/>
</dbReference>
<evidence type="ECO:0000256" key="1">
    <source>
        <dbReference type="ARBA" id="ARBA00004496"/>
    </source>
</evidence>
<evidence type="ECO:0000256" key="6">
    <source>
        <dbReference type="ARBA" id="ARBA00022694"/>
    </source>
</evidence>
<evidence type="ECO:0000313" key="14">
    <source>
        <dbReference type="Proteomes" id="UP000032434"/>
    </source>
</evidence>
<accession>A0A061AK01</accession>
<organism evidence="13 14">
    <name type="scientific">Acholeplasma oculi</name>
    <dbReference type="NCBI Taxonomy" id="35623"/>
    <lineage>
        <taxon>Bacteria</taxon>
        <taxon>Bacillati</taxon>
        <taxon>Mycoplasmatota</taxon>
        <taxon>Mollicutes</taxon>
        <taxon>Acholeplasmatales</taxon>
        <taxon>Acholeplasmataceae</taxon>
        <taxon>Acholeplasma</taxon>
    </lineage>
</organism>
<dbReference type="Pfam" id="PF01300">
    <property type="entry name" value="Sua5_yciO_yrdC"/>
    <property type="match status" value="1"/>
</dbReference>
<dbReference type="GO" id="GO:0005524">
    <property type="term" value="F:ATP binding"/>
    <property type="evidence" value="ECO:0007669"/>
    <property type="project" value="UniProtKB-KW"/>
</dbReference>
<dbReference type="SUPFAM" id="SSF55821">
    <property type="entry name" value="YrdC/RibB"/>
    <property type="match status" value="1"/>
</dbReference>
<dbReference type="NCBIfam" id="TIGR00057">
    <property type="entry name" value="L-threonylcarbamoyladenylate synthase"/>
    <property type="match status" value="1"/>
</dbReference>
<dbReference type="AlphaFoldDB" id="A0A061AK01"/>
<dbReference type="PANTHER" id="PTHR17490:SF16">
    <property type="entry name" value="THREONYLCARBAMOYL-AMP SYNTHASE"/>
    <property type="match status" value="1"/>
</dbReference>
<keyword evidence="7" id="KW-0548">Nucleotidyltransferase</keyword>
<feature type="domain" description="YrdC-like" evidence="12">
    <location>
        <begin position="1"/>
        <end position="170"/>
    </location>
</feature>
<reference evidence="14" key="1">
    <citation type="submission" date="2014-05" db="EMBL/GenBank/DDBJ databases">
        <authorList>
            <person name="Kube M."/>
        </authorList>
    </citation>
    <scope>NUCLEOTIDE SEQUENCE [LARGE SCALE GENOMIC DNA]</scope>
</reference>
<evidence type="ECO:0000259" key="12">
    <source>
        <dbReference type="PROSITE" id="PS51163"/>
    </source>
</evidence>
<dbReference type="PROSITE" id="PS51163">
    <property type="entry name" value="YRDC"/>
    <property type="match status" value="1"/>
</dbReference>
<evidence type="ECO:0000256" key="3">
    <source>
        <dbReference type="ARBA" id="ARBA00012584"/>
    </source>
</evidence>
<keyword evidence="5" id="KW-0808">Transferase</keyword>
<keyword evidence="14" id="KW-1185">Reference proteome</keyword>
<dbReference type="GO" id="GO:0000049">
    <property type="term" value="F:tRNA binding"/>
    <property type="evidence" value="ECO:0007669"/>
    <property type="project" value="TreeGrafter"/>
</dbReference>
<dbReference type="GO" id="GO:0003725">
    <property type="term" value="F:double-stranded RNA binding"/>
    <property type="evidence" value="ECO:0007669"/>
    <property type="project" value="InterPro"/>
</dbReference>
<dbReference type="PATRIC" id="fig|35623.3.peg.1263"/>
<comment type="similarity">
    <text evidence="2">Belongs to the SUA5 family.</text>
</comment>